<comment type="caution">
    <text evidence="2">The sequence shown here is derived from an EMBL/GenBank/DDBJ whole genome shotgun (WGS) entry which is preliminary data.</text>
</comment>
<name>A0AAX2EDR9_9BACI</name>
<evidence type="ECO:0000259" key="1">
    <source>
        <dbReference type="Pfam" id="PF07883"/>
    </source>
</evidence>
<evidence type="ECO:0000313" key="2">
    <source>
        <dbReference type="EMBL" id="SEM86942.1"/>
    </source>
</evidence>
<sequence length="183" mass="21176">MFNQPYNHLGPYFNGYNHNETQQDYRYFQNQVIPQEGNNHPHYTREQMYFRDHGGQPFVVDINVASKRNNNYRNAIWTGEHLQVTLMSINPGEDIGLEVHPNVDQFLRIEQGQGFVQMGSSRNNLNFQRNAKDDDAIIVPAGTWHNVTNTGSIPLKLYSIYAPPNHPFGTVHHTKAQAMHMER</sequence>
<keyword evidence="2" id="KW-0413">Isomerase</keyword>
<protein>
    <submittedName>
        <fullName evidence="2">Mannose-6-phosphate isomerase, cupin superfamily</fullName>
    </submittedName>
</protein>
<dbReference type="InterPro" id="IPR014710">
    <property type="entry name" value="RmlC-like_jellyroll"/>
</dbReference>
<dbReference type="PANTHER" id="PTHR43346:SF1">
    <property type="entry name" value="QUERCETIN 2,3-DIOXYGENASE-RELATED"/>
    <property type="match status" value="1"/>
</dbReference>
<gene>
    <name evidence="2" type="ORF">SAMN04489762_1252</name>
</gene>
<reference evidence="2 3" key="1">
    <citation type="submission" date="2016-10" db="EMBL/GenBank/DDBJ databases">
        <authorList>
            <person name="Varghese N."/>
            <person name="Submissions S."/>
        </authorList>
    </citation>
    <scope>NUCLEOTIDE SEQUENCE [LARGE SCALE GENOMIC DNA]</scope>
    <source>
        <strain evidence="2 3">DSM 21619</strain>
    </source>
</reference>
<dbReference type="AlphaFoldDB" id="A0AAX2EDR9"/>
<dbReference type="CDD" id="cd02223">
    <property type="entry name" value="cupin_Bh2720-like"/>
    <property type="match status" value="1"/>
</dbReference>
<dbReference type="EMBL" id="FOCD01000001">
    <property type="protein sequence ID" value="SEM86942.1"/>
    <property type="molecule type" value="Genomic_DNA"/>
</dbReference>
<dbReference type="Gene3D" id="2.60.120.10">
    <property type="entry name" value="Jelly Rolls"/>
    <property type="match status" value="1"/>
</dbReference>
<dbReference type="RefSeq" id="WP_093880075.1">
    <property type="nucleotide sequence ID" value="NZ_FOCD01000001.1"/>
</dbReference>
<evidence type="ECO:0000313" key="3">
    <source>
        <dbReference type="Proteomes" id="UP000199735"/>
    </source>
</evidence>
<dbReference type="GO" id="GO:0016853">
    <property type="term" value="F:isomerase activity"/>
    <property type="evidence" value="ECO:0007669"/>
    <property type="project" value="UniProtKB-KW"/>
</dbReference>
<feature type="domain" description="Cupin type-2" evidence="1">
    <location>
        <begin position="86"/>
        <end position="161"/>
    </location>
</feature>
<dbReference type="Pfam" id="PF07883">
    <property type="entry name" value="Cupin_2"/>
    <property type="match status" value="1"/>
</dbReference>
<dbReference type="InterPro" id="IPR052538">
    <property type="entry name" value="Flavonoid_dioxygenase-like"/>
</dbReference>
<dbReference type="SUPFAM" id="SSF51182">
    <property type="entry name" value="RmlC-like cupins"/>
    <property type="match status" value="1"/>
</dbReference>
<accession>A0AAX2EDR9</accession>
<dbReference type="InterPro" id="IPR013096">
    <property type="entry name" value="Cupin_2"/>
</dbReference>
<dbReference type="PANTHER" id="PTHR43346">
    <property type="entry name" value="LIGAND BINDING DOMAIN PROTEIN, PUTATIVE (AFU_ORTHOLOGUE AFUA_6G14370)-RELATED"/>
    <property type="match status" value="1"/>
</dbReference>
<dbReference type="InterPro" id="IPR011051">
    <property type="entry name" value="RmlC_Cupin_sf"/>
</dbReference>
<organism evidence="2 3">
    <name type="scientific">Terribacillus saccharophilus</name>
    <dbReference type="NCBI Taxonomy" id="361277"/>
    <lineage>
        <taxon>Bacteria</taxon>
        <taxon>Bacillati</taxon>
        <taxon>Bacillota</taxon>
        <taxon>Bacilli</taxon>
        <taxon>Bacillales</taxon>
        <taxon>Bacillaceae</taxon>
        <taxon>Terribacillus</taxon>
    </lineage>
</organism>
<proteinExistence type="predicted"/>
<dbReference type="Proteomes" id="UP000199735">
    <property type="component" value="Unassembled WGS sequence"/>
</dbReference>